<feature type="compositionally biased region" description="Polar residues" evidence="1">
    <location>
        <begin position="1"/>
        <end position="10"/>
    </location>
</feature>
<dbReference type="RefSeq" id="WP_314207047.1">
    <property type="nucleotide sequence ID" value="NZ_JAVTLL010000039.1"/>
</dbReference>
<evidence type="ECO:0000313" key="2">
    <source>
        <dbReference type="EMBL" id="MDT7846803.1"/>
    </source>
</evidence>
<organism evidence="2 3">
    <name type="scientific">Streptomyces justiciae</name>
    <dbReference type="NCBI Taxonomy" id="2780140"/>
    <lineage>
        <taxon>Bacteria</taxon>
        <taxon>Bacillati</taxon>
        <taxon>Actinomycetota</taxon>
        <taxon>Actinomycetes</taxon>
        <taxon>Kitasatosporales</taxon>
        <taxon>Streptomycetaceae</taxon>
        <taxon>Streptomyces</taxon>
    </lineage>
</organism>
<proteinExistence type="predicted"/>
<accession>A0ABU3M632</accession>
<comment type="caution">
    <text evidence="2">The sequence shown here is derived from an EMBL/GenBank/DDBJ whole genome shotgun (WGS) entry which is preliminary data.</text>
</comment>
<name>A0ABU3M632_9ACTN</name>
<protein>
    <submittedName>
        <fullName evidence="2">Uncharacterized protein</fullName>
    </submittedName>
</protein>
<evidence type="ECO:0000313" key="3">
    <source>
        <dbReference type="Proteomes" id="UP001257948"/>
    </source>
</evidence>
<dbReference type="Proteomes" id="UP001257948">
    <property type="component" value="Unassembled WGS sequence"/>
</dbReference>
<keyword evidence="3" id="KW-1185">Reference proteome</keyword>
<sequence length="94" mass="10324">MDTLANSASGSGDPWPPPAHRLRPATVLATHPTNKVIPLTGIARARLHGGITPPGMTMQMTDGTRHKLLWLSSEPARRVLRDRLLPVLWARPEH</sequence>
<dbReference type="EMBL" id="JAVTLL010000039">
    <property type="protein sequence ID" value="MDT7846803.1"/>
    <property type="molecule type" value="Genomic_DNA"/>
</dbReference>
<reference evidence="3" key="1">
    <citation type="submission" date="2023-07" db="EMBL/GenBank/DDBJ databases">
        <title>Draft genome sequence of the endophytic actinobacterium Streptomyces justiciae WPN32, a potential antibiotic producer.</title>
        <authorList>
            <person name="Yasawong M."/>
            <person name="Pana W."/>
            <person name="Ganta P."/>
            <person name="Santapan N."/>
            <person name="Songngamsuk T."/>
            <person name="Phatcharaharikarn M."/>
            <person name="Kerdtoob S."/>
            <person name="Nantapong N."/>
        </authorList>
    </citation>
    <scope>NUCLEOTIDE SEQUENCE [LARGE SCALE GENOMIC DNA]</scope>
    <source>
        <strain evidence="3">WPN32</strain>
    </source>
</reference>
<gene>
    <name evidence="2" type="ORF">RQC66_39405</name>
</gene>
<evidence type="ECO:0000256" key="1">
    <source>
        <dbReference type="SAM" id="MobiDB-lite"/>
    </source>
</evidence>
<feature type="region of interest" description="Disordered" evidence="1">
    <location>
        <begin position="1"/>
        <end position="23"/>
    </location>
</feature>